<feature type="region of interest" description="Disordered" evidence="1">
    <location>
        <begin position="127"/>
        <end position="148"/>
    </location>
</feature>
<feature type="compositionally biased region" description="Low complexity" evidence="1">
    <location>
        <begin position="127"/>
        <end position="139"/>
    </location>
</feature>
<evidence type="ECO:0008006" key="4">
    <source>
        <dbReference type="Google" id="ProtNLM"/>
    </source>
</evidence>
<dbReference type="AlphaFoldDB" id="A0AAD9PUP6"/>
<reference evidence="2" key="1">
    <citation type="journal article" date="2023" name="G3 (Bethesda)">
        <title>Whole genome assembly and annotation of the endangered Caribbean coral Acropora cervicornis.</title>
        <authorList>
            <person name="Selwyn J.D."/>
            <person name="Vollmer S.V."/>
        </authorList>
    </citation>
    <scope>NUCLEOTIDE SEQUENCE</scope>
    <source>
        <strain evidence="2">K2</strain>
    </source>
</reference>
<dbReference type="PANTHER" id="PTHR46579:SF2">
    <property type="entry name" value="C2H2-TYPE DOMAIN-CONTAINING PROTEIN"/>
    <property type="match status" value="1"/>
</dbReference>
<dbReference type="PANTHER" id="PTHR46579">
    <property type="entry name" value="F5/8 TYPE C DOMAIN-CONTAINING PROTEIN-RELATED"/>
    <property type="match status" value="1"/>
</dbReference>
<evidence type="ECO:0000313" key="3">
    <source>
        <dbReference type="Proteomes" id="UP001249851"/>
    </source>
</evidence>
<evidence type="ECO:0000313" key="2">
    <source>
        <dbReference type="EMBL" id="KAK2549434.1"/>
    </source>
</evidence>
<protein>
    <recommendedName>
        <fullName evidence="4">Transposase domain-containing protein</fullName>
    </recommendedName>
</protein>
<reference evidence="2" key="2">
    <citation type="journal article" date="2023" name="Science">
        <title>Genomic signatures of disease resistance in endangered staghorn corals.</title>
        <authorList>
            <person name="Vollmer S.V."/>
            <person name="Selwyn J.D."/>
            <person name="Despard B.A."/>
            <person name="Roesel C.L."/>
        </authorList>
    </citation>
    <scope>NUCLEOTIDE SEQUENCE</scope>
    <source>
        <strain evidence="2">K2</strain>
    </source>
</reference>
<accession>A0AAD9PUP6</accession>
<sequence length="951" mass="110315">MSSRLRKESRVFCEHCNEYLSRSAFWKHRKRYYDVHNERWTTKGEAERMGQEEKRAKHDHDTRVTMDGDFIWPSDSSGDEELEVVYGEGANIDYEECFGDDQDFLSAVNGNLEGSKCDEDLSFCTDSSESSSECGSSGSCEDEDSEDWHEDVDDLLEDMAGDEPLPEPTHHQSSVQKLTTLIQWLIYFLLFWQASTKLSDNGLEWLLQFLFQFLHTTGVTFNCEYLRQLALMLPSSLYLLRKFVNLKRDNFVKFAVCPKCAALYQLENCTRVVGGKIVPNLCSNKPFKKGRRGQCEELLAKKVILGSGKVYFYPFKVYCFNSIIDQVENLLKRPGVPEMCEQWRERTVEENILADVYDGQIWKDFLKYKGKDYLNAPRNLAFAINVDWFQPFKRRNDRSVGVIYLVLLNLPREERFKWENIVAGIVPEMSKEPKSLNPFLEPIVDEFKAFWKGVKLTTSQSKIPLTYCGAILLASADLPAVRKLCGFKGHSAHRGCSKCFRYFPRNFGEKSDYSGFDRELWPPRQNESHRLHAEMMRKASTQKRHDDLAREYGVYYSCLLKLEYFDAVRFTAIDPMHNLFLGSAKHVFKLWIKKDLLNKKQLKILEQKIHSFDVGTGKGRLPHRIASNYGGYTASQWKNWTLIYFLYCLRDLLPESHLRCWQTFVLACQYICCPILSKTDIVKADLLFVKFGKKIEQLYGKKFVTPNMHLHCHLKECVIDCGPVHAFWCFSFERFNGILGSMQVNGRSVEVQLMRKLLAGRFVWDVSFPADFQDNFMPFFNKEGNSCGENFSLKTATQLFNSACCWHLKDFRWSDLTLVSLPSTYKHFVLDSHELNLLHDCYKTLYPNKHVKFASNVARKYSNIRLGTEKFGSKMDCRNLRSARIMASWTAEDGSINISAPSRPGVVICYVSHSVKLNGEFYEHVLAVVWWYKSDCNQDQSLDGIRRGRRK</sequence>
<proteinExistence type="predicted"/>
<dbReference type="Proteomes" id="UP001249851">
    <property type="component" value="Unassembled WGS sequence"/>
</dbReference>
<dbReference type="EMBL" id="JARQWQ010000126">
    <property type="protein sequence ID" value="KAK2549434.1"/>
    <property type="molecule type" value="Genomic_DNA"/>
</dbReference>
<evidence type="ECO:0000256" key="1">
    <source>
        <dbReference type="SAM" id="MobiDB-lite"/>
    </source>
</evidence>
<name>A0AAD9PUP6_ACRCE</name>
<keyword evidence="3" id="KW-1185">Reference proteome</keyword>
<comment type="caution">
    <text evidence="2">The sequence shown here is derived from an EMBL/GenBank/DDBJ whole genome shotgun (WGS) entry which is preliminary data.</text>
</comment>
<gene>
    <name evidence="2" type="ORF">P5673_030109</name>
</gene>
<dbReference type="Pfam" id="PF02992">
    <property type="entry name" value="Transposase_21"/>
    <property type="match status" value="1"/>
</dbReference>
<dbReference type="InterPro" id="IPR004242">
    <property type="entry name" value="Transposase_21"/>
</dbReference>
<organism evidence="2 3">
    <name type="scientific">Acropora cervicornis</name>
    <name type="common">Staghorn coral</name>
    <dbReference type="NCBI Taxonomy" id="6130"/>
    <lineage>
        <taxon>Eukaryota</taxon>
        <taxon>Metazoa</taxon>
        <taxon>Cnidaria</taxon>
        <taxon>Anthozoa</taxon>
        <taxon>Hexacorallia</taxon>
        <taxon>Scleractinia</taxon>
        <taxon>Astrocoeniina</taxon>
        <taxon>Acroporidae</taxon>
        <taxon>Acropora</taxon>
    </lineage>
</organism>